<evidence type="ECO:0000256" key="1">
    <source>
        <dbReference type="ARBA" id="ARBA00022737"/>
    </source>
</evidence>
<dbReference type="Gene3D" id="3.30.1370.10">
    <property type="entry name" value="K Homology domain, type 1"/>
    <property type="match status" value="2"/>
</dbReference>
<dbReference type="GO" id="GO:0010468">
    <property type="term" value="P:regulation of gene expression"/>
    <property type="evidence" value="ECO:0007669"/>
    <property type="project" value="UniProtKB-ARBA"/>
</dbReference>
<accession>A0A132A3E2</accession>
<dbReference type="GO" id="GO:0003723">
    <property type="term" value="F:RNA binding"/>
    <property type="evidence" value="ECO:0007669"/>
    <property type="project" value="UniProtKB-UniRule"/>
</dbReference>
<sequence length="210" mass="21726">MNVVQNQTELNNSTTAASVAATSTTTAASASPLTANNGNSNGTNVNTNGNSTTNSNSNNSSQNIAGQTSAGDLGGFNVGQPSVTLTIRLIMQGKEVGSIIGKKGDNIKKFREESGAKITISDGSCPERIVTVTGSTESILKAFAMIAPAMKNSKYHHQQSTQSFSSSSSTSSSAPVTLKLIVPASQCGSLIGKGGSKIKEIREVRYDEIY</sequence>
<gene>
    <name evidence="5" type="ORF">QR98_0035840</name>
</gene>
<dbReference type="PANTHER" id="PTHR10288">
    <property type="entry name" value="KH DOMAIN CONTAINING RNA BINDING PROTEIN"/>
    <property type="match status" value="1"/>
</dbReference>
<name>A0A132A3E2_SARSC</name>
<dbReference type="CDD" id="cd22438">
    <property type="entry name" value="KH-I_PCBP_rpt1"/>
    <property type="match status" value="1"/>
</dbReference>
<evidence type="ECO:0000259" key="4">
    <source>
        <dbReference type="SMART" id="SM00322"/>
    </source>
</evidence>
<comment type="caution">
    <text evidence="5">The sequence shown here is derived from an EMBL/GenBank/DDBJ whole genome shotgun (WGS) entry which is preliminary data.</text>
</comment>
<keyword evidence="2" id="KW-0694">RNA-binding</keyword>
<dbReference type="SMART" id="SM00322">
    <property type="entry name" value="KH"/>
    <property type="match status" value="1"/>
</dbReference>
<proteinExistence type="predicted"/>
<feature type="region of interest" description="Disordered" evidence="3">
    <location>
        <begin position="27"/>
        <end position="68"/>
    </location>
</feature>
<feature type="domain" description="K Homology" evidence="4">
    <location>
        <begin position="83"/>
        <end position="151"/>
    </location>
</feature>
<evidence type="ECO:0000256" key="2">
    <source>
        <dbReference type="PROSITE-ProRule" id="PRU00117"/>
    </source>
</evidence>
<organism evidence="5 6">
    <name type="scientific">Sarcoptes scabiei</name>
    <name type="common">Itch mite</name>
    <name type="synonym">Acarus scabiei</name>
    <dbReference type="NCBI Taxonomy" id="52283"/>
    <lineage>
        <taxon>Eukaryota</taxon>
        <taxon>Metazoa</taxon>
        <taxon>Ecdysozoa</taxon>
        <taxon>Arthropoda</taxon>
        <taxon>Chelicerata</taxon>
        <taxon>Arachnida</taxon>
        <taxon>Acari</taxon>
        <taxon>Acariformes</taxon>
        <taxon>Sarcoptiformes</taxon>
        <taxon>Astigmata</taxon>
        <taxon>Psoroptidia</taxon>
        <taxon>Sarcoptoidea</taxon>
        <taxon>Sarcoptidae</taxon>
        <taxon>Sarcoptinae</taxon>
        <taxon>Sarcoptes</taxon>
    </lineage>
</organism>
<dbReference type="OrthoDB" id="442947at2759"/>
<feature type="compositionally biased region" description="Low complexity" evidence="3">
    <location>
        <begin position="27"/>
        <end position="61"/>
    </location>
</feature>
<dbReference type="AlphaFoldDB" id="A0A132A3E2"/>
<evidence type="ECO:0000313" key="5">
    <source>
        <dbReference type="EMBL" id="KPM05125.1"/>
    </source>
</evidence>
<dbReference type="Pfam" id="PF00013">
    <property type="entry name" value="KH_1"/>
    <property type="match status" value="2"/>
</dbReference>
<dbReference type="InterPro" id="IPR004087">
    <property type="entry name" value="KH_dom"/>
</dbReference>
<protein>
    <submittedName>
        <fullName evidence="5">Poly(RC)-binding protein 3-like protein</fullName>
    </submittedName>
</protein>
<keyword evidence="1" id="KW-0677">Repeat</keyword>
<dbReference type="InterPro" id="IPR036612">
    <property type="entry name" value="KH_dom_type_1_sf"/>
</dbReference>
<evidence type="ECO:0000256" key="3">
    <source>
        <dbReference type="SAM" id="MobiDB-lite"/>
    </source>
</evidence>
<dbReference type="EMBL" id="JXLN01010105">
    <property type="protein sequence ID" value="KPM05125.1"/>
    <property type="molecule type" value="Genomic_DNA"/>
</dbReference>
<dbReference type="PROSITE" id="PS50084">
    <property type="entry name" value="KH_TYPE_1"/>
    <property type="match status" value="2"/>
</dbReference>
<evidence type="ECO:0000313" key="6">
    <source>
        <dbReference type="Proteomes" id="UP000616769"/>
    </source>
</evidence>
<dbReference type="VEuPathDB" id="VectorBase:SSCA001076"/>
<reference evidence="5 6" key="1">
    <citation type="journal article" date="2015" name="Parasit. Vectors">
        <title>Draft genome of the scabies mite.</title>
        <authorList>
            <person name="Rider S.D.Jr."/>
            <person name="Morgan M.S."/>
            <person name="Arlian L.G."/>
        </authorList>
    </citation>
    <scope>NUCLEOTIDE SEQUENCE [LARGE SCALE GENOMIC DNA]</scope>
    <source>
        <strain evidence="5">Arlian Lab</strain>
    </source>
</reference>
<dbReference type="Proteomes" id="UP000616769">
    <property type="component" value="Unassembled WGS sequence"/>
</dbReference>
<dbReference type="InterPro" id="IPR004088">
    <property type="entry name" value="KH_dom_type_1"/>
</dbReference>
<dbReference type="SUPFAM" id="SSF54791">
    <property type="entry name" value="Eukaryotic type KH-domain (KH-domain type I)"/>
    <property type="match status" value="2"/>
</dbReference>